<dbReference type="RefSeq" id="WP_344687177.1">
    <property type="nucleotide sequence ID" value="NZ_BAAAVV010000001.1"/>
</dbReference>
<organism evidence="7 8">
    <name type="scientific">Blastococcus jejuensis</name>
    <dbReference type="NCBI Taxonomy" id="351224"/>
    <lineage>
        <taxon>Bacteria</taxon>
        <taxon>Bacillati</taxon>
        <taxon>Actinomycetota</taxon>
        <taxon>Actinomycetes</taxon>
        <taxon>Geodermatophilales</taxon>
        <taxon>Geodermatophilaceae</taxon>
        <taxon>Blastococcus</taxon>
    </lineage>
</organism>
<comment type="similarity">
    <text evidence="2 4">Belongs to the bacterial solute-binding protein 3 family.</text>
</comment>
<dbReference type="PROSITE" id="PS01039">
    <property type="entry name" value="SBP_BACTERIAL_3"/>
    <property type="match status" value="1"/>
</dbReference>
<dbReference type="Pfam" id="PF00497">
    <property type="entry name" value="SBP_bac_3"/>
    <property type="match status" value="1"/>
</dbReference>
<evidence type="ECO:0000256" key="5">
    <source>
        <dbReference type="SAM" id="SignalP"/>
    </source>
</evidence>
<keyword evidence="8" id="KW-1185">Reference proteome</keyword>
<dbReference type="Proteomes" id="UP001499924">
    <property type="component" value="Unassembled WGS sequence"/>
</dbReference>
<protein>
    <submittedName>
        <fullName evidence="7">ABC transporter substrate-binding protein</fullName>
    </submittedName>
</protein>
<proteinExistence type="inferred from homology"/>
<dbReference type="InterPro" id="IPR018313">
    <property type="entry name" value="SBP_3_CS"/>
</dbReference>
<name>A0ABP6NUT7_9ACTN</name>
<evidence type="ECO:0000256" key="1">
    <source>
        <dbReference type="ARBA" id="ARBA00004196"/>
    </source>
</evidence>
<dbReference type="SMART" id="SM00062">
    <property type="entry name" value="PBPb"/>
    <property type="match status" value="1"/>
</dbReference>
<sequence length="310" mass="31528">MTGRPLTRRAAAAVAALTSVTLVAAGCGGDSGDTSSGSGDGSSATPLPSVAADDALAAMVPAAVSEDGVISVGSDTTYAPSEFIAEDGETIVGFDVDLFTLVAQKLGLEAQFETAPFDSIIAGVGSGRYEVGVSSFTINAERMTQVNMVSYYSAGTQWATRAGNPDDVDPDDACGLAIAVQKATVQVDDITARSDACVAAGDEPITIDQYDGQDQATAAIASGRDAAGLADSPVMAYAVDQTGDQLELLGDIYDSAPYGYVVPKDETDFAQALADAVQALVDDGSYLEVLQRWGVEDGAIDDPTVNPAAG</sequence>
<dbReference type="PANTHER" id="PTHR35936">
    <property type="entry name" value="MEMBRANE-BOUND LYTIC MUREIN TRANSGLYCOSYLASE F"/>
    <property type="match status" value="1"/>
</dbReference>
<evidence type="ECO:0000259" key="6">
    <source>
        <dbReference type="SMART" id="SM00062"/>
    </source>
</evidence>
<feature type="signal peptide" evidence="5">
    <location>
        <begin position="1"/>
        <end position="24"/>
    </location>
</feature>
<dbReference type="CDD" id="cd01004">
    <property type="entry name" value="PBP2_MidA_like"/>
    <property type="match status" value="1"/>
</dbReference>
<evidence type="ECO:0000313" key="7">
    <source>
        <dbReference type="EMBL" id="GAA3158496.1"/>
    </source>
</evidence>
<reference evidence="8" key="1">
    <citation type="journal article" date="2019" name="Int. J. Syst. Evol. Microbiol.">
        <title>The Global Catalogue of Microorganisms (GCM) 10K type strain sequencing project: providing services to taxonomists for standard genome sequencing and annotation.</title>
        <authorList>
            <consortium name="The Broad Institute Genomics Platform"/>
            <consortium name="The Broad Institute Genome Sequencing Center for Infectious Disease"/>
            <person name="Wu L."/>
            <person name="Ma J."/>
        </authorList>
    </citation>
    <scope>NUCLEOTIDE SEQUENCE [LARGE SCALE GENOMIC DNA]</scope>
    <source>
        <strain evidence="8">JCM 15614</strain>
    </source>
</reference>
<dbReference type="EMBL" id="BAAAVV010000001">
    <property type="protein sequence ID" value="GAA3158496.1"/>
    <property type="molecule type" value="Genomic_DNA"/>
</dbReference>
<feature type="chain" id="PRO_5045790671" evidence="5">
    <location>
        <begin position="25"/>
        <end position="310"/>
    </location>
</feature>
<dbReference type="InterPro" id="IPR001638">
    <property type="entry name" value="Solute-binding_3/MltF_N"/>
</dbReference>
<dbReference type="SUPFAM" id="SSF53850">
    <property type="entry name" value="Periplasmic binding protein-like II"/>
    <property type="match status" value="1"/>
</dbReference>
<comment type="subcellular location">
    <subcellularLocation>
        <location evidence="1">Cell envelope</location>
    </subcellularLocation>
</comment>
<feature type="domain" description="Solute-binding protein family 3/N-terminal" evidence="6">
    <location>
        <begin position="69"/>
        <end position="297"/>
    </location>
</feature>
<evidence type="ECO:0000256" key="4">
    <source>
        <dbReference type="RuleBase" id="RU003744"/>
    </source>
</evidence>
<comment type="caution">
    <text evidence="7">The sequence shown here is derived from an EMBL/GenBank/DDBJ whole genome shotgun (WGS) entry which is preliminary data.</text>
</comment>
<keyword evidence="3 5" id="KW-0732">Signal</keyword>
<dbReference type="PROSITE" id="PS51257">
    <property type="entry name" value="PROKAR_LIPOPROTEIN"/>
    <property type="match status" value="1"/>
</dbReference>
<evidence type="ECO:0000256" key="3">
    <source>
        <dbReference type="ARBA" id="ARBA00022729"/>
    </source>
</evidence>
<evidence type="ECO:0000313" key="8">
    <source>
        <dbReference type="Proteomes" id="UP001499924"/>
    </source>
</evidence>
<dbReference type="Gene3D" id="3.40.190.10">
    <property type="entry name" value="Periplasmic binding protein-like II"/>
    <property type="match status" value="2"/>
</dbReference>
<accession>A0ABP6NUT7</accession>
<evidence type="ECO:0000256" key="2">
    <source>
        <dbReference type="ARBA" id="ARBA00010333"/>
    </source>
</evidence>
<gene>
    <name evidence="7" type="ORF">GCM10010531_07390</name>
</gene>
<dbReference type="PANTHER" id="PTHR35936:SF17">
    <property type="entry name" value="ARGININE-BINDING EXTRACELLULAR PROTEIN ARTP"/>
    <property type="match status" value="1"/>
</dbReference>